<dbReference type="PANTHER" id="PTHR30239">
    <property type="entry name" value="ACETOLACTATE SYNTHASE SMALL SUBUNIT"/>
    <property type="match status" value="1"/>
</dbReference>
<evidence type="ECO:0000256" key="1">
    <source>
        <dbReference type="ARBA" id="ARBA00004974"/>
    </source>
</evidence>
<evidence type="ECO:0000256" key="9">
    <source>
        <dbReference type="ARBA" id="ARBA00048670"/>
    </source>
</evidence>
<keyword evidence="12" id="KW-1185">Reference proteome</keyword>
<comment type="subunit">
    <text evidence="4">Dimer of large and small chains.</text>
</comment>
<dbReference type="Gene3D" id="3.30.70.1150">
    <property type="entry name" value="ACT-like. Chain A, domain 2"/>
    <property type="match status" value="1"/>
</dbReference>
<dbReference type="Gene3D" id="3.30.70.260">
    <property type="match status" value="1"/>
</dbReference>
<sequence length="205" mass="22811">MNPSSNGHASRKRANHHTVVAIVEDKPGVLMRVASLFRRRGFNIESLTVGHSEMPGLSRMTIVVDGDSAPVEQVEKQLYKLIDVVKVSDLSQEDIVARELAMIKVRCNNVNRHELLDIANVFRADVVDIATNSIILQVVGDEDKIDGLIKMCEPYGIRELSRTGRIAMVRGTKTTTVHEPVPEPIARIHEKQGRRVEGELPFSSD</sequence>
<reference evidence="11 12" key="1">
    <citation type="submission" date="2017-09" db="EMBL/GenBank/DDBJ databases">
        <title>Sequencing the genomes of two abundant thermophiles in Great Basin hot springs: Thermocrinis jamiesonii and novel Chloroflexi Thermoflexus hugenholtzii.</title>
        <authorList>
            <person name="Hedlund B."/>
        </authorList>
    </citation>
    <scope>NUCLEOTIDE SEQUENCE [LARGE SCALE GENOMIC DNA]</scope>
    <source>
        <strain evidence="11 12">G233</strain>
    </source>
</reference>
<dbReference type="InterPro" id="IPR045865">
    <property type="entry name" value="ACT-like_dom_sf"/>
</dbReference>
<dbReference type="UniPathway" id="UPA00049">
    <property type="reaction ID" value="UER00059"/>
</dbReference>
<evidence type="ECO:0000256" key="5">
    <source>
        <dbReference type="ARBA" id="ARBA00013145"/>
    </source>
</evidence>
<dbReference type="InterPro" id="IPR054480">
    <property type="entry name" value="AHAS_small-like_ACT"/>
</dbReference>
<evidence type="ECO:0000256" key="4">
    <source>
        <dbReference type="ARBA" id="ARBA00011744"/>
    </source>
</evidence>
<dbReference type="FunFam" id="3.30.70.1150:FF:000001">
    <property type="entry name" value="Acetolactate synthase small subunit"/>
    <property type="match status" value="1"/>
</dbReference>
<dbReference type="EMBL" id="PDJQ01000001">
    <property type="protein sequence ID" value="PFG74091.1"/>
    <property type="molecule type" value="Genomic_DNA"/>
</dbReference>
<dbReference type="InterPro" id="IPR004789">
    <property type="entry name" value="Acetalactate_synth_ssu"/>
</dbReference>
<organism evidence="11 12">
    <name type="scientific">Tepidiforma thermophila (strain KCTC 52669 / CGMCC 1.13589 / G233)</name>
    <dbReference type="NCBI Taxonomy" id="2761530"/>
    <lineage>
        <taxon>Bacteria</taxon>
        <taxon>Bacillati</taxon>
        <taxon>Chloroflexota</taxon>
        <taxon>Tepidiformia</taxon>
        <taxon>Tepidiformales</taxon>
        <taxon>Tepidiformaceae</taxon>
        <taxon>Tepidiforma</taxon>
    </lineage>
</organism>
<dbReference type="GO" id="GO:0003984">
    <property type="term" value="F:acetolactate synthase activity"/>
    <property type="evidence" value="ECO:0007669"/>
    <property type="project" value="UniProtKB-EC"/>
</dbReference>
<dbReference type="NCBIfam" id="NF008864">
    <property type="entry name" value="PRK11895.1"/>
    <property type="match status" value="1"/>
</dbReference>
<feature type="domain" description="ACT" evidence="10">
    <location>
        <begin position="18"/>
        <end position="92"/>
    </location>
</feature>
<keyword evidence="7" id="KW-0100">Branched-chain amino acid biosynthesis</keyword>
<dbReference type="Proteomes" id="UP000223071">
    <property type="component" value="Unassembled WGS sequence"/>
</dbReference>
<comment type="catalytic activity">
    <reaction evidence="9">
        <text>2 pyruvate + H(+) = (2S)-2-acetolactate + CO2</text>
        <dbReference type="Rhea" id="RHEA:25249"/>
        <dbReference type="ChEBI" id="CHEBI:15361"/>
        <dbReference type="ChEBI" id="CHEBI:15378"/>
        <dbReference type="ChEBI" id="CHEBI:16526"/>
        <dbReference type="ChEBI" id="CHEBI:58476"/>
        <dbReference type="EC" id="2.2.1.6"/>
    </reaction>
</comment>
<dbReference type="SUPFAM" id="SSF55021">
    <property type="entry name" value="ACT-like"/>
    <property type="match status" value="2"/>
</dbReference>
<keyword evidence="6" id="KW-0028">Amino-acid biosynthesis</keyword>
<dbReference type="GO" id="GO:0009099">
    <property type="term" value="P:L-valine biosynthetic process"/>
    <property type="evidence" value="ECO:0007669"/>
    <property type="project" value="UniProtKB-UniPathway"/>
</dbReference>
<comment type="pathway">
    <text evidence="1">Amino-acid biosynthesis; L-isoleucine biosynthesis; L-isoleucine from 2-oxobutanoate: step 1/4.</text>
</comment>
<evidence type="ECO:0000313" key="12">
    <source>
        <dbReference type="Proteomes" id="UP000223071"/>
    </source>
</evidence>
<dbReference type="RefSeq" id="WP_278286815.1">
    <property type="nucleotide sequence ID" value="NZ_PDJQ01000001.1"/>
</dbReference>
<comment type="pathway">
    <text evidence="2">Amino-acid biosynthesis; L-valine biosynthesis; L-valine from pyruvate: step 1/4.</text>
</comment>
<comment type="caution">
    <text evidence="11">The sequence shown here is derived from an EMBL/GenBank/DDBJ whole genome shotgun (WGS) entry which is preliminary data.</text>
</comment>
<evidence type="ECO:0000259" key="10">
    <source>
        <dbReference type="PROSITE" id="PS51671"/>
    </source>
</evidence>
<dbReference type="CDD" id="cd04878">
    <property type="entry name" value="ACT_AHAS"/>
    <property type="match status" value="1"/>
</dbReference>
<gene>
    <name evidence="11" type="ORF">A9A59_1299</name>
</gene>
<dbReference type="Pfam" id="PF22629">
    <property type="entry name" value="ACT_AHAS_ss"/>
    <property type="match status" value="1"/>
</dbReference>
<dbReference type="EC" id="2.2.1.6" evidence="5"/>
<accession>A0A2A9HG26</accession>
<dbReference type="NCBIfam" id="TIGR00119">
    <property type="entry name" value="acolac_sm"/>
    <property type="match status" value="1"/>
</dbReference>
<dbReference type="UniPathway" id="UPA00047">
    <property type="reaction ID" value="UER00055"/>
</dbReference>
<dbReference type="FunFam" id="3.30.70.260:FF:000001">
    <property type="entry name" value="Acetolactate synthase, small subunit"/>
    <property type="match status" value="1"/>
</dbReference>
<evidence type="ECO:0000256" key="8">
    <source>
        <dbReference type="ARBA" id="ARBA00031510"/>
    </source>
</evidence>
<dbReference type="GO" id="GO:0005829">
    <property type="term" value="C:cytosol"/>
    <property type="evidence" value="ECO:0007669"/>
    <property type="project" value="TreeGrafter"/>
</dbReference>
<dbReference type="GO" id="GO:1990610">
    <property type="term" value="F:acetolactate synthase regulator activity"/>
    <property type="evidence" value="ECO:0007669"/>
    <property type="project" value="InterPro"/>
</dbReference>
<dbReference type="InterPro" id="IPR002912">
    <property type="entry name" value="ACT_dom"/>
</dbReference>
<dbReference type="AlphaFoldDB" id="A0A2A9HG26"/>
<dbReference type="PROSITE" id="PS51671">
    <property type="entry name" value="ACT"/>
    <property type="match status" value="1"/>
</dbReference>
<evidence type="ECO:0000256" key="7">
    <source>
        <dbReference type="ARBA" id="ARBA00023304"/>
    </source>
</evidence>
<evidence type="ECO:0000256" key="6">
    <source>
        <dbReference type="ARBA" id="ARBA00022605"/>
    </source>
</evidence>
<evidence type="ECO:0000256" key="2">
    <source>
        <dbReference type="ARBA" id="ARBA00005025"/>
    </source>
</evidence>
<evidence type="ECO:0000313" key="11">
    <source>
        <dbReference type="EMBL" id="PFG74091.1"/>
    </source>
</evidence>
<protein>
    <recommendedName>
        <fullName evidence="5">acetolactate synthase</fullName>
        <ecNumber evidence="5">2.2.1.6</ecNumber>
    </recommendedName>
    <alternativeName>
        <fullName evidence="8">Acetohydroxy-acid synthase small subunit</fullName>
    </alternativeName>
</protein>
<evidence type="ECO:0000256" key="3">
    <source>
        <dbReference type="ARBA" id="ARBA00006341"/>
    </source>
</evidence>
<dbReference type="Pfam" id="PF10369">
    <property type="entry name" value="ALS_ss_C"/>
    <property type="match status" value="1"/>
</dbReference>
<dbReference type="InterPro" id="IPR019455">
    <property type="entry name" value="Acetolactate_synth_ssu_C"/>
</dbReference>
<comment type="similarity">
    <text evidence="3">Belongs to the acetolactate synthase small subunit family.</text>
</comment>
<name>A0A2A9HG26_TEPT2</name>
<dbReference type="GO" id="GO:0009097">
    <property type="term" value="P:isoleucine biosynthetic process"/>
    <property type="evidence" value="ECO:0007669"/>
    <property type="project" value="UniProtKB-UniPathway"/>
</dbReference>
<dbReference type="InterPro" id="IPR027271">
    <property type="entry name" value="Acetolactate_synth/TF_NikR_C"/>
</dbReference>
<dbReference type="InterPro" id="IPR039557">
    <property type="entry name" value="AHAS_ACT"/>
</dbReference>
<dbReference type="PANTHER" id="PTHR30239:SF0">
    <property type="entry name" value="ACETOLACTATE SYNTHASE SMALL SUBUNIT 1, CHLOROPLASTIC"/>
    <property type="match status" value="1"/>
</dbReference>
<proteinExistence type="inferred from homology"/>